<protein>
    <submittedName>
        <fullName evidence="2">Uncharacterized protein</fullName>
    </submittedName>
</protein>
<keyword evidence="1" id="KW-0472">Membrane</keyword>
<organism evidence="2 3">
    <name type="scientific">Kribbella pittospori</name>
    <dbReference type="NCBI Taxonomy" id="722689"/>
    <lineage>
        <taxon>Bacteria</taxon>
        <taxon>Bacillati</taxon>
        <taxon>Actinomycetota</taxon>
        <taxon>Actinomycetes</taxon>
        <taxon>Propionibacteriales</taxon>
        <taxon>Kribbellaceae</taxon>
        <taxon>Kribbella</taxon>
    </lineage>
</organism>
<dbReference type="RefSeq" id="WP_131361878.1">
    <property type="nucleotide sequence ID" value="NZ_SJKB01000010.1"/>
</dbReference>
<dbReference type="OrthoDB" id="3831425at2"/>
<keyword evidence="3" id="KW-1185">Reference proteome</keyword>
<evidence type="ECO:0000313" key="2">
    <source>
        <dbReference type="EMBL" id="TCC57529.1"/>
    </source>
</evidence>
<feature type="transmembrane region" description="Helical" evidence="1">
    <location>
        <begin position="58"/>
        <end position="78"/>
    </location>
</feature>
<reference evidence="2 3" key="1">
    <citation type="submission" date="2019-02" db="EMBL/GenBank/DDBJ databases">
        <title>Kribbella capetownensis sp. nov. and Kribbella speibonae sp. nov., isolated from soil.</title>
        <authorList>
            <person name="Curtis S.M."/>
            <person name="Norton I."/>
            <person name="Everest G.J."/>
            <person name="Meyers P.R."/>
        </authorList>
    </citation>
    <scope>NUCLEOTIDE SEQUENCE [LARGE SCALE GENOMIC DNA]</scope>
    <source>
        <strain evidence="2 3">NRRL B-24813</strain>
    </source>
</reference>
<sequence>MLSKVLGAVGVVLLIAGVVFAVRPVHVDDFNCGSVFQPGNGVTPMQCDARLKSRSDLVIGFGSGGIAVLLAGFAVAAVRDRRDRVISS</sequence>
<dbReference type="Proteomes" id="UP000291144">
    <property type="component" value="Unassembled WGS sequence"/>
</dbReference>
<evidence type="ECO:0000256" key="1">
    <source>
        <dbReference type="SAM" id="Phobius"/>
    </source>
</evidence>
<keyword evidence="1" id="KW-1133">Transmembrane helix</keyword>
<gene>
    <name evidence="2" type="ORF">E0H73_29580</name>
</gene>
<name>A0A4R0KCH9_9ACTN</name>
<proteinExistence type="predicted"/>
<evidence type="ECO:0000313" key="3">
    <source>
        <dbReference type="Proteomes" id="UP000291144"/>
    </source>
</evidence>
<accession>A0A4R0KCH9</accession>
<dbReference type="EMBL" id="SJKB01000010">
    <property type="protein sequence ID" value="TCC57529.1"/>
    <property type="molecule type" value="Genomic_DNA"/>
</dbReference>
<dbReference type="AlphaFoldDB" id="A0A4R0KCH9"/>
<comment type="caution">
    <text evidence="2">The sequence shown here is derived from an EMBL/GenBank/DDBJ whole genome shotgun (WGS) entry which is preliminary data.</text>
</comment>
<keyword evidence="1" id="KW-0812">Transmembrane</keyword>